<dbReference type="Proteomes" id="UP000060132">
    <property type="component" value="Chromosome"/>
</dbReference>
<dbReference type="AlphaFoldDB" id="A0AAC8UBU8"/>
<organism evidence="2 3">
    <name type="scientific">Haemophilus ducreyi</name>
    <dbReference type="NCBI Taxonomy" id="730"/>
    <lineage>
        <taxon>Bacteria</taxon>
        <taxon>Pseudomonadati</taxon>
        <taxon>Pseudomonadota</taxon>
        <taxon>Gammaproteobacteria</taxon>
        <taxon>Pasteurellales</taxon>
        <taxon>Pasteurellaceae</taxon>
        <taxon>Haemophilus</taxon>
    </lineage>
</organism>
<evidence type="ECO:0000313" key="3">
    <source>
        <dbReference type="Proteomes" id="UP000060132"/>
    </source>
</evidence>
<keyword evidence="1" id="KW-0812">Transmembrane</keyword>
<dbReference type="OMA" id="WAIRTFW"/>
<gene>
    <name evidence="2" type="ORF">RZ57_02785</name>
</gene>
<dbReference type="RefSeq" id="WP_010944679.1">
    <property type="nucleotide sequence ID" value="NZ_CP011218.1"/>
</dbReference>
<proteinExistence type="predicted"/>
<sequence>MNDPSLLNSNNNAKRKMMYFIYALFGLGMVFGGLPTLVGVILAYIKRDEMIGTLYYDHLCFLIKTFWGTVILCGLGFLLTMIFIGVFLIWAVGIWYIFRIIYGAVRFFDNKPVTPTGWFM</sequence>
<name>A0AAC8UBU8_HAEDC</name>
<feature type="transmembrane region" description="Helical" evidence="1">
    <location>
        <begin position="20"/>
        <end position="45"/>
    </location>
</feature>
<reference evidence="2 3" key="1">
    <citation type="journal article" date="2015" name="PLoS Negl. Trop. Dis.">
        <title>Haemophilus ducreyi Cutaneous Ulcer Strains Are Nearly Identical to Class I Genital Ulcer Strains.</title>
        <authorList>
            <person name="Gangaiah D."/>
            <person name="Webb K.M."/>
            <person name="Humphreys T.L."/>
            <person name="Fortney K.R."/>
            <person name="Toh E."/>
            <person name="Tai A."/>
            <person name="Katz S.S."/>
            <person name="Pillay A."/>
            <person name="Chen C.Y."/>
            <person name="Roberts S.A."/>
            <person name="Munson R.S.Jr."/>
            <person name="Spinola S.M."/>
        </authorList>
    </citation>
    <scope>NUCLEOTIDE SEQUENCE [LARGE SCALE GENOMIC DNA]</scope>
    <source>
        <strain evidence="3">CLU2</strain>
    </source>
</reference>
<protein>
    <submittedName>
        <fullName evidence="2">Membrane protein</fullName>
    </submittedName>
</protein>
<evidence type="ECO:0000256" key="1">
    <source>
        <dbReference type="SAM" id="Phobius"/>
    </source>
</evidence>
<evidence type="ECO:0000313" key="2">
    <source>
        <dbReference type="EMBL" id="AKO32137.1"/>
    </source>
</evidence>
<keyword evidence="1" id="KW-0472">Membrane</keyword>
<accession>A0AAC8UBU8</accession>
<dbReference type="EMBL" id="CP011219">
    <property type="protein sequence ID" value="AKO32137.1"/>
    <property type="molecule type" value="Genomic_DNA"/>
</dbReference>
<keyword evidence="1" id="KW-1133">Transmembrane helix</keyword>
<feature type="transmembrane region" description="Helical" evidence="1">
    <location>
        <begin position="65"/>
        <end position="98"/>
    </location>
</feature>